<keyword evidence="6" id="KW-0862">Zinc</keyword>
<feature type="domain" description="C2H2-type" evidence="12">
    <location>
        <begin position="859"/>
        <end position="886"/>
    </location>
</feature>
<gene>
    <name evidence="13" type="ORF">KP79_PYT22959</name>
</gene>
<evidence type="ECO:0000313" key="13">
    <source>
        <dbReference type="EMBL" id="OWF39417.1"/>
    </source>
</evidence>
<keyword evidence="3" id="KW-0479">Metal-binding</keyword>
<feature type="domain" description="C2H2-type" evidence="12">
    <location>
        <begin position="887"/>
        <end position="914"/>
    </location>
</feature>
<dbReference type="EMBL" id="NEDP02005526">
    <property type="protein sequence ID" value="OWF39417.1"/>
    <property type="molecule type" value="Genomic_DNA"/>
</dbReference>
<dbReference type="SMART" id="SM00355">
    <property type="entry name" value="ZnF_C2H2"/>
    <property type="match status" value="12"/>
</dbReference>
<dbReference type="InterPro" id="IPR013087">
    <property type="entry name" value="Znf_C2H2_type"/>
</dbReference>
<dbReference type="PROSITE" id="PS00028">
    <property type="entry name" value="ZINC_FINGER_C2H2_1"/>
    <property type="match status" value="11"/>
</dbReference>
<comment type="similarity">
    <text evidence="2">Belongs to the krueppel C2H2-type zinc-finger protein family.</text>
</comment>
<feature type="domain" description="C2H2-type" evidence="12">
    <location>
        <begin position="978"/>
        <end position="1005"/>
    </location>
</feature>
<evidence type="ECO:0000313" key="14">
    <source>
        <dbReference type="Proteomes" id="UP000242188"/>
    </source>
</evidence>
<keyword evidence="14" id="KW-1185">Reference proteome</keyword>
<dbReference type="GO" id="GO:0008270">
    <property type="term" value="F:zinc ion binding"/>
    <property type="evidence" value="ECO:0007669"/>
    <property type="project" value="UniProtKB-KW"/>
</dbReference>
<evidence type="ECO:0000259" key="12">
    <source>
        <dbReference type="PROSITE" id="PS50157"/>
    </source>
</evidence>
<dbReference type="FunFam" id="3.30.160.60:FF:000188">
    <property type="entry name" value="Zinc finger protein 787"/>
    <property type="match status" value="1"/>
</dbReference>
<keyword evidence="9" id="KW-0539">Nucleus</keyword>
<evidence type="ECO:0000256" key="7">
    <source>
        <dbReference type="ARBA" id="ARBA00023125"/>
    </source>
</evidence>
<dbReference type="PROSITE" id="PS50157">
    <property type="entry name" value="ZINC_FINGER_C2H2_2"/>
    <property type="match status" value="9"/>
</dbReference>
<feature type="domain" description="C2H2-type" evidence="12">
    <location>
        <begin position="721"/>
        <end position="748"/>
    </location>
</feature>
<dbReference type="Proteomes" id="UP000242188">
    <property type="component" value="Unassembled WGS sequence"/>
</dbReference>
<proteinExistence type="inferred from homology"/>
<keyword evidence="8" id="KW-0804">Transcription</keyword>
<keyword evidence="5 10" id="KW-0863">Zinc-finger</keyword>
<dbReference type="GO" id="GO:0003677">
    <property type="term" value="F:DNA binding"/>
    <property type="evidence" value="ECO:0007669"/>
    <property type="project" value="UniProtKB-KW"/>
</dbReference>
<feature type="domain" description="C2H2-type" evidence="12">
    <location>
        <begin position="950"/>
        <end position="977"/>
    </location>
</feature>
<keyword evidence="4" id="KW-0677">Repeat</keyword>
<dbReference type="PANTHER" id="PTHR24376:SF235">
    <property type="entry name" value="C2H2-TYPE DOMAIN-CONTAINING PROTEIN"/>
    <property type="match status" value="1"/>
</dbReference>
<evidence type="ECO:0000256" key="11">
    <source>
        <dbReference type="SAM" id="MobiDB-lite"/>
    </source>
</evidence>
<comment type="caution">
    <text evidence="13">The sequence shown here is derived from an EMBL/GenBank/DDBJ whole genome shotgun (WGS) entry which is preliminary data.</text>
</comment>
<dbReference type="PANTHER" id="PTHR24376">
    <property type="entry name" value="ZINC FINGER PROTEIN"/>
    <property type="match status" value="1"/>
</dbReference>
<accession>A0A210PSD3</accession>
<keyword evidence="7" id="KW-0238">DNA-binding</keyword>
<feature type="compositionally biased region" description="Low complexity" evidence="11">
    <location>
        <begin position="264"/>
        <end position="276"/>
    </location>
</feature>
<name>A0A210PSD3_MIZYE</name>
<evidence type="ECO:0000256" key="9">
    <source>
        <dbReference type="ARBA" id="ARBA00023242"/>
    </source>
</evidence>
<evidence type="ECO:0000256" key="2">
    <source>
        <dbReference type="ARBA" id="ARBA00006991"/>
    </source>
</evidence>
<feature type="compositionally biased region" description="Low complexity" evidence="11">
    <location>
        <begin position="210"/>
        <end position="255"/>
    </location>
</feature>
<dbReference type="OrthoDB" id="6020621at2759"/>
<feature type="domain" description="C2H2-type" evidence="12">
    <location>
        <begin position="831"/>
        <end position="858"/>
    </location>
</feature>
<organism evidence="13 14">
    <name type="scientific">Mizuhopecten yessoensis</name>
    <name type="common">Japanese scallop</name>
    <name type="synonym">Patinopecten yessoensis</name>
    <dbReference type="NCBI Taxonomy" id="6573"/>
    <lineage>
        <taxon>Eukaryota</taxon>
        <taxon>Metazoa</taxon>
        <taxon>Spiralia</taxon>
        <taxon>Lophotrochozoa</taxon>
        <taxon>Mollusca</taxon>
        <taxon>Bivalvia</taxon>
        <taxon>Autobranchia</taxon>
        <taxon>Pteriomorphia</taxon>
        <taxon>Pectinida</taxon>
        <taxon>Pectinoidea</taxon>
        <taxon>Pectinidae</taxon>
        <taxon>Mizuhopecten</taxon>
    </lineage>
</organism>
<dbReference type="FunFam" id="3.30.160.60:FF:000086">
    <property type="entry name" value="transcription factor E4F1 isoform X1"/>
    <property type="match status" value="1"/>
</dbReference>
<feature type="domain" description="C2H2-type" evidence="12">
    <location>
        <begin position="805"/>
        <end position="827"/>
    </location>
</feature>
<evidence type="ECO:0000256" key="1">
    <source>
        <dbReference type="ARBA" id="ARBA00004123"/>
    </source>
</evidence>
<dbReference type="GO" id="GO:0005634">
    <property type="term" value="C:nucleus"/>
    <property type="evidence" value="ECO:0007669"/>
    <property type="project" value="UniProtKB-SubCell"/>
</dbReference>
<protein>
    <submittedName>
        <fullName evidence="13">Zinc finger protein 37-like</fullName>
    </submittedName>
</protein>
<feature type="region of interest" description="Disordered" evidence="11">
    <location>
        <begin position="195"/>
        <end position="295"/>
    </location>
</feature>
<evidence type="ECO:0000256" key="5">
    <source>
        <dbReference type="ARBA" id="ARBA00022771"/>
    </source>
</evidence>
<comment type="subcellular location">
    <subcellularLocation>
        <location evidence="1">Nucleus</location>
    </subcellularLocation>
</comment>
<evidence type="ECO:0000256" key="3">
    <source>
        <dbReference type="ARBA" id="ARBA00022723"/>
    </source>
</evidence>
<feature type="domain" description="C2H2-type" evidence="12">
    <location>
        <begin position="671"/>
        <end position="694"/>
    </location>
</feature>
<evidence type="ECO:0000256" key="4">
    <source>
        <dbReference type="ARBA" id="ARBA00022737"/>
    </source>
</evidence>
<evidence type="ECO:0000256" key="6">
    <source>
        <dbReference type="ARBA" id="ARBA00022833"/>
    </source>
</evidence>
<reference evidence="13 14" key="1">
    <citation type="journal article" date="2017" name="Nat. Ecol. Evol.">
        <title>Scallop genome provides insights into evolution of bilaterian karyotype and development.</title>
        <authorList>
            <person name="Wang S."/>
            <person name="Zhang J."/>
            <person name="Jiao W."/>
            <person name="Li J."/>
            <person name="Xun X."/>
            <person name="Sun Y."/>
            <person name="Guo X."/>
            <person name="Huan P."/>
            <person name="Dong B."/>
            <person name="Zhang L."/>
            <person name="Hu X."/>
            <person name="Sun X."/>
            <person name="Wang J."/>
            <person name="Zhao C."/>
            <person name="Wang Y."/>
            <person name="Wang D."/>
            <person name="Huang X."/>
            <person name="Wang R."/>
            <person name="Lv J."/>
            <person name="Li Y."/>
            <person name="Zhang Z."/>
            <person name="Liu B."/>
            <person name="Lu W."/>
            <person name="Hui Y."/>
            <person name="Liang J."/>
            <person name="Zhou Z."/>
            <person name="Hou R."/>
            <person name="Li X."/>
            <person name="Liu Y."/>
            <person name="Li H."/>
            <person name="Ning X."/>
            <person name="Lin Y."/>
            <person name="Zhao L."/>
            <person name="Xing Q."/>
            <person name="Dou J."/>
            <person name="Li Y."/>
            <person name="Mao J."/>
            <person name="Guo H."/>
            <person name="Dou H."/>
            <person name="Li T."/>
            <person name="Mu C."/>
            <person name="Jiang W."/>
            <person name="Fu Q."/>
            <person name="Fu X."/>
            <person name="Miao Y."/>
            <person name="Liu J."/>
            <person name="Yu Q."/>
            <person name="Li R."/>
            <person name="Liao H."/>
            <person name="Li X."/>
            <person name="Kong Y."/>
            <person name="Jiang Z."/>
            <person name="Chourrout D."/>
            <person name="Li R."/>
            <person name="Bao Z."/>
        </authorList>
    </citation>
    <scope>NUCLEOTIDE SEQUENCE [LARGE SCALE GENOMIC DNA]</scope>
    <source>
        <strain evidence="13 14">PY_sf001</strain>
    </source>
</reference>
<dbReference type="InterPro" id="IPR036236">
    <property type="entry name" value="Znf_C2H2_sf"/>
</dbReference>
<sequence>MATDPPDILEQALAEVGPYIGLDTGSEVNQYSSAETGSEVNPYISSQTDKLVQDIQALCTRLAEEGEETLFISVNVSGNQCAYLGSTFGKDYIEKNGLVQGFFSYCNERYESRVAQSSSPVKSPQKVISQESGHTANIVSQLPVQNISQTSKQPPNNVISPPQTIYQTPVSVPTSSTAYRSLLTKEGIQELAKRSLSELDDTEQTSKIDTGPSVSTSTGTTGSTGSMTTGTVRPSVSTTTGTTGSSVSMVTSTAGHSVSLATKSAESSTTTGSRTETSLDKSIGTDFPDDEESRVPISKSLARNNQKEGTGEKYVVYIQKSPDSNSNKSVLVYKRPEDLQKNTLQKLGLVKSDGLKNTEKKQTEIIKSATITKDPDELSKSQEVAGTGRRRGRPPKTRTAAQTGTSEVGKVTNPQTPANKTSSNTQTTDRTASRRTSGHTTRLQATGESSSKQSPLRSRGSQAVDTLQRTPEGDTKGPFLMRTRSGGKAKHMPWLNKWKDNDDKSQSEEKKPKERKAVVSPEQQTRSGKRRKELAGNDDVRKKIKIEVESDDEDTVETQSIGLVTSAKSLVADRKSEESSHKDMPSIKQMEFEEVMNNDLGTEDVSEKQVNVASNDKPADIGAGGDSMECASPTETDTEGNVDDILTGNTGIGEGEATVEREDARTDDCSEKCEICGDVFGITDALIKHMQDDHDIRSLHEEDEDEGLEGLDKELKGEDLNECELCGKVFRTALRLKLHRKVHDSGQYVCSVCGKIFLHEQNLSRHILQKHTNKRYPCTECQEMFKTIRQRNEHLAIKHSLPAVLRCKHCALTFTDAKSLRTHSKSHVTPCMCEFCGKSFSRRADLVMHRRIHTKEKPIKCLICGRGFARASTLLSHKLTHRTYNAFQCEVCGRTFKTKESMRQHRKVHTKESTVPCDHCTLKFRTFDGMKNHIIQCHEDIKPPKSWNVYTCDKCPKKFGGKQQFIRHMSVHTGVRPYDCNLCGKSYPTQGALNTHRKIHKECMPTRQFHCNVCNLHFGILSKMKRHMETAKHIQYCMSVGVDPMGNLREYEAKISSEGNLRAHPGGVQVPSDGSMPIIIKSEVPELSVYEGDETVECVLIHLPDDEVALQDGAQIVYSINTEDGTIESVLHESAPQEEIATEQPQ</sequence>
<dbReference type="Pfam" id="PF00096">
    <property type="entry name" value="zf-C2H2"/>
    <property type="match status" value="5"/>
</dbReference>
<feature type="compositionally biased region" description="Polar residues" evidence="11">
    <location>
        <begin position="402"/>
        <end position="469"/>
    </location>
</feature>
<feature type="compositionally biased region" description="Basic and acidic residues" evidence="11">
    <location>
        <begin position="497"/>
        <end position="517"/>
    </location>
</feature>
<feature type="region of interest" description="Disordered" evidence="11">
    <location>
        <begin position="366"/>
        <end position="537"/>
    </location>
</feature>
<feature type="domain" description="C2H2-type" evidence="12">
    <location>
        <begin position="748"/>
        <end position="776"/>
    </location>
</feature>
<dbReference type="Gene3D" id="3.30.160.60">
    <property type="entry name" value="Classic Zinc Finger"/>
    <property type="match status" value="8"/>
</dbReference>
<evidence type="ECO:0000256" key="10">
    <source>
        <dbReference type="PROSITE-ProRule" id="PRU00042"/>
    </source>
</evidence>
<feature type="region of interest" description="Disordered" evidence="11">
    <location>
        <begin position="148"/>
        <end position="171"/>
    </location>
</feature>
<evidence type="ECO:0000256" key="8">
    <source>
        <dbReference type="ARBA" id="ARBA00023163"/>
    </source>
</evidence>
<dbReference type="SUPFAM" id="SSF57667">
    <property type="entry name" value="beta-beta-alpha zinc fingers"/>
    <property type="match status" value="5"/>
</dbReference>
<dbReference type="Pfam" id="PF13912">
    <property type="entry name" value="zf-C2H2_6"/>
    <property type="match status" value="1"/>
</dbReference>
<dbReference type="AlphaFoldDB" id="A0A210PSD3"/>